<protein>
    <submittedName>
        <fullName evidence="1">GTP-binding protein</fullName>
    </submittedName>
</protein>
<evidence type="ECO:0000313" key="1">
    <source>
        <dbReference type="EMBL" id="KAJ7618690.1"/>
    </source>
</evidence>
<keyword evidence="2" id="KW-1185">Reference proteome</keyword>
<accession>A0AAD7BEN1</accession>
<dbReference type="InterPro" id="IPR027417">
    <property type="entry name" value="P-loop_NTPase"/>
</dbReference>
<dbReference type="SUPFAM" id="SSF52540">
    <property type="entry name" value="P-loop containing nucleoside triphosphate hydrolases"/>
    <property type="match status" value="1"/>
</dbReference>
<dbReference type="Proteomes" id="UP001221142">
    <property type="component" value="Unassembled WGS sequence"/>
</dbReference>
<dbReference type="EMBL" id="JARKIF010000019">
    <property type="protein sequence ID" value="KAJ7618690.1"/>
    <property type="molecule type" value="Genomic_DNA"/>
</dbReference>
<evidence type="ECO:0000313" key="2">
    <source>
        <dbReference type="Proteomes" id="UP001221142"/>
    </source>
</evidence>
<proteinExistence type="predicted"/>
<dbReference type="AlphaFoldDB" id="A0AAD7BEN1"/>
<comment type="caution">
    <text evidence="1">The sequence shown here is derived from an EMBL/GenBank/DDBJ whole genome shotgun (WGS) entry which is preliminary data.</text>
</comment>
<dbReference type="CDD" id="cd00882">
    <property type="entry name" value="Ras_like_GTPase"/>
    <property type="match status" value="1"/>
</dbReference>
<reference evidence="1" key="1">
    <citation type="submission" date="2023-03" db="EMBL/GenBank/DDBJ databases">
        <title>Massive genome expansion in bonnet fungi (Mycena s.s.) driven by repeated elements and novel gene families across ecological guilds.</title>
        <authorList>
            <consortium name="Lawrence Berkeley National Laboratory"/>
            <person name="Harder C.B."/>
            <person name="Miyauchi S."/>
            <person name="Viragh M."/>
            <person name="Kuo A."/>
            <person name="Thoen E."/>
            <person name="Andreopoulos B."/>
            <person name="Lu D."/>
            <person name="Skrede I."/>
            <person name="Drula E."/>
            <person name="Henrissat B."/>
            <person name="Morin E."/>
            <person name="Kohler A."/>
            <person name="Barry K."/>
            <person name="LaButti K."/>
            <person name="Morin E."/>
            <person name="Salamov A."/>
            <person name="Lipzen A."/>
            <person name="Mereny Z."/>
            <person name="Hegedus B."/>
            <person name="Baldrian P."/>
            <person name="Stursova M."/>
            <person name="Weitz H."/>
            <person name="Taylor A."/>
            <person name="Grigoriev I.V."/>
            <person name="Nagy L.G."/>
            <person name="Martin F."/>
            <person name="Kauserud H."/>
        </authorList>
    </citation>
    <scope>NUCLEOTIDE SEQUENCE</scope>
    <source>
        <strain evidence="1">9284</strain>
    </source>
</reference>
<name>A0AAD7BEN1_9AGAR</name>
<dbReference type="Gene3D" id="3.40.50.300">
    <property type="entry name" value="P-loop containing nucleotide triphosphate hydrolases"/>
    <property type="match status" value="1"/>
</dbReference>
<gene>
    <name evidence="1" type="ORF">FB45DRAFT_981202</name>
</gene>
<organism evidence="1 2">
    <name type="scientific">Roridomyces roridus</name>
    <dbReference type="NCBI Taxonomy" id="1738132"/>
    <lineage>
        <taxon>Eukaryota</taxon>
        <taxon>Fungi</taxon>
        <taxon>Dikarya</taxon>
        <taxon>Basidiomycota</taxon>
        <taxon>Agaricomycotina</taxon>
        <taxon>Agaricomycetes</taxon>
        <taxon>Agaricomycetidae</taxon>
        <taxon>Agaricales</taxon>
        <taxon>Marasmiineae</taxon>
        <taxon>Mycenaceae</taxon>
        <taxon>Roridomyces</taxon>
    </lineage>
</organism>
<sequence>MALRLDRFVMEFPPTEIVIRAIGLRSKCKHFRILVIGRANAGKTTLLKKVCESIEDPEIYSPSGQRIDLSVVEASAERGEHDIENQLIFKSNRQFVFHDSRGFESGSEEEIEKVTAFIGQRVAARKLSEQLHAIWYCLPTDTNRPILAADELFFNTSAAGKVPVICIFTKFDGLLTEAVSQLVDDGYSFEEAEEGQTEYAAKMLADNFEKPLKANMRIEESDCDELIEKTADALSDKTLRLLFLSVQQNNIDLCTRQVMRE</sequence>